<comment type="caution">
    <text evidence="1">The sequence shown here is derived from an EMBL/GenBank/DDBJ whole genome shotgun (WGS) entry which is preliminary data.</text>
</comment>
<organism evidence="1">
    <name type="scientific">marine sediment metagenome</name>
    <dbReference type="NCBI Taxonomy" id="412755"/>
    <lineage>
        <taxon>unclassified sequences</taxon>
        <taxon>metagenomes</taxon>
        <taxon>ecological metagenomes</taxon>
    </lineage>
</organism>
<name>A0A0F9HVJ7_9ZZZZ</name>
<proteinExistence type="predicted"/>
<gene>
    <name evidence="1" type="ORF">LCGC14_1658390</name>
</gene>
<dbReference type="EMBL" id="LAZR01014050">
    <property type="protein sequence ID" value="KKM19172.1"/>
    <property type="molecule type" value="Genomic_DNA"/>
</dbReference>
<sequence length="57" mass="6534">MINLRYCPSCYHWCLPNPERYYGKRATVQTLIGCVDCGTLTRETRPEVDASLVLVKV</sequence>
<reference evidence="1" key="1">
    <citation type="journal article" date="2015" name="Nature">
        <title>Complex archaea that bridge the gap between prokaryotes and eukaryotes.</title>
        <authorList>
            <person name="Spang A."/>
            <person name="Saw J.H."/>
            <person name="Jorgensen S.L."/>
            <person name="Zaremba-Niedzwiedzka K."/>
            <person name="Martijn J."/>
            <person name="Lind A.E."/>
            <person name="van Eijk R."/>
            <person name="Schleper C."/>
            <person name="Guy L."/>
            <person name="Ettema T.J."/>
        </authorList>
    </citation>
    <scope>NUCLEOTIDE SEQUENCE</scope>
</reference>
<evidence type="ECO:0000313" key="1">
    <source>
        <dbReference type="EMBL" id="KKM19172.1"/>
    </source>
</evidence>
<protein>
    <submittedName>
        <fullName evidence="1">Uncharacterized protein</fullName>
    </submittedName>
</protein>
<accession>A0A0F9HVJ7</accession>
<dbReference type="AlphaFoldDB" id="A0A0F9HVJ7"/>